<dbReference type="eggNOG" id="COG1455">
    <property type="taxonomic scope" value="Bacteria"/>
</dbReference>
<dbReference type="AlphaFoldDB" id="E8JR50"/>
<evidence type="ECO:0000313" key="3">
    <source>
        <dbReference type="Proteomes" id="UP000005699"/>
    </source>
</evidence>
<dbReference type="GO" id="GO:0005886">
    <property type="term" value="C:plasma membrane"/>
    <property type="evidence" value="ECO:0007669"/>
    <property type="project" value="TreeGrafter"/>
</dbReference>
<sequence>MERGVFMNKFLDAISDKLLPLANKLASNRYFSILRDAFMLAFPLTMFGSIVVVISNLPFLNDGTKALL</sequence>
<keyword evidence="1" id="KW-1133">Transmembrane helix</keyword>
<dbReference type="InterPro" id="IPR051088">
    <property type="entry name" value="PTS_Sugar-EIIC/EIIB"/>
</dbReference>
<dbReference type="Proteomes" id="UP000005699">
    <property type="component" value="Unassembled WGS sequence"/>
</dbReference>
<organism evidence="2 3">
    <name type="scientific">Streptococcus equinus ATCC 9812</name>
    <dbReference type="NCBI Taxonomy" id="525379"/>
    <lineage>
        <taxon>Bacteria</taxon>
        <taxon>Bacillati</taxon>
        <taxon>Bacillota</taxon>
        <taxon>Bacilli</taxon>
        <taxon>Lactobacillales</taxon>
        <taxon>Streptococcaceae</taxon>
        <taxon>Streptococcus</taxon>
    </lineage>
</organism>
<comment type="caution">
    <text evidence="2">The sequence shown here is derived from an EMBL/GenBank/DDBJ whole genome shotgun (WGS) entry which is preliminary data.</text>
</comment>
<accession>E8JR50</accession>
<dbReference type="PANTHER" id="PTHR33989:SF4">
    <property type="entry name" value="PTS SYSTEM N,N'-DIACETYLCHITOBIOSE-SPECIFIC EIIC COMPONENT"/>
    <property type="match status" value="1"/>
</dbReference>
<keyword evidence="1" id="KW-0812">Transmembrane</keyword>
<gene>
    <name evidence="2" type="ORF">HMPREF0819_1473</name>
</gene>
<evidence type="ECO:0000313" key="2">
    <source>
        <dbReference type="EMBL" id="EFW88302.1"/>
    </source>
</evidence>
<keyword evidence="1" id="KW-0472">Membrane</keyword>
<feature type="transmembrane region" description="Helical" evidence="1">
    <location>
        <begin position="37"/>
        <end position="59"/>
    </location>
</feature>
<evidence type="ECO:0000256" key="1">
    <source>
        <dbReference type="SAM" id="Phobius"/>
    </source>
</evidence>
<dbReference type="GO" id="GO:1901264">
    <property type="term" value="P:carbohydrate derivative transport"/>
    <property type="evidence" value="ECO:0007669"/>
    <property type="project" value="TreeGrafter"/>
</dbReference>
<reference evidence="2 3" key="1">
    <citation type="submission" date="2010-12" db="EMBL/GenBank/DDBJ databases">
        <authorList>
            <person name="Muzny D."/>
            <person name="Qin X."/>
            <person name="Deng J."/>
            <person name="Jiang H."/>
            <person name="Liu Y."/>
            <person name="Qu J."/>
            <person name="Song X.-Z."/>
            <person name="Zhang L."/>
            <person name="Thornton R."/>
            <person name="Coyle M."/>
            <person name="Francisco L."/>
            <person name="Jackson L."/>
            <person name="Javaid M."/>
            <person name="Korchina V."/>
            <person name="Kovar C."/>
            <person name="Mata R."/>
            <person name="Mathew T."/>
            <person name="Ngo R."/>
            <person name="Nguyen L."/>
            <person name="Nguyen N."/>
            <person name="Okwuonu G."/>
            <person name="Ongeri F."/>
            <person name="Pham C."/>
            <person name="Simmons D."/>
            <person name="Wilczek-Boney K."/>
            <person name="Hale W."/>
            <person name="Jakkamsetti A."/>
            <person name="Pham P."/>
            <person name="Ruth R."/>
            <person name="San Lucas F."/>
            <person name="Warren J."/>
            <person name="Zhang J."/>
            <person name="Zhao Z."/>
            <person name="Zhou C."/>
            <person name="Zhu D."/>
            <person name="Lee S."/>
            <person name="Bess C."/>
            <person name="Blankenburg K."/>
            <person name="Forbes L."/>
            <person name="Fu Q."/>
            <person name="Gubbala S."/>
            <person name="Hirani K."/>
            <person name="Jayaseelan J.C."/>
            <person name="Lara F."/>
            <person name="Munidasa M."/>
            <person name="Palculict T."/>
            <person name="Patil S."/>
            <person name="Pu L.-L."/>
            <person name="Saada N."/>
            <person name="Tang L."/>
            <person name="Weissenberger G."/>
            <person name="Zhu Y."/>
            <person name="Hemphill L."/>
            <person name="Shang Y."/>
            <person name="Youmans B."/>
            <person name="Ayvaz T."/>
            <person name="Ross M."/>
            <person name="Santibanez J."/>
            <person name="Aqrawi P."/>
            <person name="Gross S."/>
            <person name="Joshi V."/>
            <person name="Fowler G."/>
            <person name="Nazareth L."/>
            <person name="Reid J."/>
            <person name="Worley K."/>
            <person name="Petrosino J."/>
            <person name="Highlander S."/>
            <person name="Gibbs R."/>
        </authorList>
    </citation>
    <scope>NUCLEOTIDE SEQUENCE [LARGE SCALE GENOMIC DNA]</scope>
    <source>
        <strain evidence="2 3">ATCC 9812</strain>
    </source>
</reference>
<dbReference type="PANTHER" id="PTHR33989">
    <property type="match status" value="1"/>
</dbReference>
<name>E8JR50_STREI</name>
<protein>
    <submittedName>
        <fullName evidence="2">Putative Oligo-beta-mannoside permease IIC component</fullName>
    </submittedName>
</protein>
<dbReference type="HOGENOM" id="CLU_029688_4_2_9"/>
<dbReference type="EMBL" id="AEVB01000037">
    <property type="protein sequence ID" value="EFW88302.1"/>
    <property type="molecule type" value="Genomic_DNA"/>
</dbReference>
<proteinExistence type="predicted"/>